<organism evidence="8 9">
    <name type="scientific">Pseudomonas nitroreducens</name>
    <dbReference type="NCBI Taxonomy" id="46680"/>
    <lineage>
        <taxon>Bacteria</taxon>
        <taxon>Pseudomonadati</taxon>
        <taxon>Pseudomonadota</taxon>
        <taxon>Gammaproteobacteria</taxon>
        <taxon>Pseudomonadales</taxon>
        <taxon>Pseudomonadaceae</taxon>
        <taxon>Pseudomonas</taxon>
    </lineage>
</organism>
<dbReference type="PROSITE" id="PS51935">
    <property type="entry name" value="NLPC_P60"/>
    <property type="match status" value="1"/>
</dbReference>
<comment type="similarity">
    <text evidence="1">Belongs to the peptidase C40 family.</text>
</comment>
<dbReference type="PANTHER" id="PTHR47053">
    <property type="entry name" value="MUREIN DD-ENDOPEPTIDASE MEPH-RELATED"/>
    <property type="match status" value="1"/>
</dbReference>
<keyword evidence="2" id="KW-0645">Protease</keyword>
<dbReference type="Proteomes" id="UP000566995">
    <property type="component" value="Unassembled WGS sequence"/>
</dbReference>
<feature type="signal peptide" evidence="6">
    <location>
        <begin position="1"/>
        <end position="21"/>
    </location>
</feature>
<dbReference type="GO" id="GO:0006508">
    <property type="term" value="P:proteolysis"/>
    <property type="evidence" value="ECO:0007669"/>
    <property type="project" value="UniProtKB-KW"/>
</dbReference>
<feature type="domain" description="NlpC/P60" evidence="7">
    <location>
        <begin position="50"/>
        <end position="176"/>
    </location>
</feature>
<keyword evidence="4" id="KW-0788">Thiol protease</keyword>
<evidence type="ECO:0000256" key="4">
    <source>
        <dbReference type="ARBA" id="ARBA00022807"/>
    </source>
</evidence>
<dbReference type="InterPro" id="IPR051202">
    <property type="entry name" value="Peptidase_C40"/>
</dbReference>
<evidence type="ECO:0000256" key="5">
    <source>
        <dbReference type="SAM" id="MobiDB-lite"/>
    </source>
</evidence>
<protein>
    <submittedName>
        <fullName evidence="8">Cell wall-associated NlpC family hydrolase</fullName>
    </submittedName>
</protein>
<evidence type="ECO:0000313" key="9">
    <source>
        <dbReference type="Proteomes" id="UP000566995"/>
    </source>
</evidence>
<feature type="chain" id="PRO_5030543998" evidence="6">
    <location>
        <begin position="22"/>
        <end position="178"/>
    </location>
</feature>
<dbReference type="AlphaFoldDB" id="A0A7W7P477"/>
<dbReference type="Gene3D" id="3.90.1720.10">
    <property type="entry name" value="endopeptidase domain like (from Nostoc punctiforme)"/>
    <property type="match status" value="1"/>
</dbReference>
<feature type="region of interest" description="Disordered" evidence="5">
    <location>
        <begin position="29"/>
        <end position="49"/>
    </location>
</feature>
<reference evidence="8 9" key="1">
    <citation type="submission" date="2020-08" db="EMBL/GenBank/DDBJ databases">
        <title>Functional genomics of gut bacteria from endangered species of beetles.</title>
        <authorList>
            <person name="Carlos-Shanley C."/>
        </authorList>
    </citation>
    <scope>NUCLEOTIDE SEQUENCE [LARGE SCALE GENOMIC DNA]</scope>
    <source>
        <strain evidence="8 9">S00179</strain>
    </source>
</reference>
<dbReference type="GO" id="GO:0008234">
    <property type="term" value="F:cysteine-type peptidase activity"/>
    <property type="evidence" value="ECO:0007669"/>
    <property type="project" value="UniProtKB-KW"/>
</dbReference>
<evidence type="ECO:0000256" key="6">
    <source>
        <dbReference type="SAM" id="SignalP"/>
    </source>
</evidence>
<keyword evidence="6" id="KW-0732">Signal</keyword>
<accession>A0A7W7P477</accession>
<comment type="caution">
    <text evidence="8">The sequence shown here is derived from an EMBL/GenBank/DDBJ whole genome shotgun (WGS) entry which is preliminary data.</text>
</comment>
<dbReference type="PANTHER" id="PTHR47053:SF1">
    <property type="entry name" value="MUREIN DD-ENDOPEPTIDASE MEPH-RELATED"/>
    <property type="match status" value="1"/>
</dbReference>
<evidence type="ECO:0000313" key="8">
    <source>
        <dbReference type="EMBL" id="MBB4866360.1"/>
    </source>
</evidence>
<dbReference type="RefSeq" id="WP_184594765.1">
    <property type="nucleotide sequence ID" value="NZ_JACHLI010000026.1"/>
</dbReference>
<evidence type="ECO:0000256" key="3">
    <source>
        <dbReference type="ARBA" id="ARBA00022801"/>
    </source>
</evidence>
<dbReference type="Pfam" id="PF00877">
    <property type="entry name" value="NLPC_P60"/>
    <property type="match status" value="1"/>
</dbReference>
<name>A0A7W7P477_PSENT</name>
<keyword evidence="3 8" id="KW-0378">Hydrolase</keyword>
<proteinExistence type="inferred from homology"/>
<evidence type="ECO:0000259" key="7">
    <source>
        <dbReference type="PROSITE" id="PS51935"/>
    </source>
</evidence>
<dbReference type="SUPFAM" id="SSF54001">
    <property type="entry name" value="Cysteine proteinases"/>
    <property type="match status" value="1"/>
</dbReference>
<sequence length="178" mass="19965">MRALSWIILPLLLLIASLTHADDFSAAQWGRDTPGSGQPAATVRTNKVTPDTRQRIVARAHQLVGHRYQWGGDSVEAGFDCSGLLVYLYRSIANLHLPRNTRSMIAQRNAVIDRHELQPGDAVFFSHNGSNRVSHVGLYIGENRFIHAPSTGNRIRIDSLTSKYWKRAYVTARNFDGR</sequence>
<evidence type="ECO:0000256" key="1">
    <source>
        <dbReference type="ARBA" id="ARBA00007074"/>
    </source>
</evidence>
<dbReference type="InterPro" id="IPR038765">
    <property type="entry name" value="Papain-like_cys_pep_sf"/>
</dbReference>
<dbReference type="EMBL" id="JACHLI010000026">
    <property type="protein sequence ID" value="MBB4866360.1"/>
    <property type="molecule type" value="Genomic_DNA"/>
</dbReference>
<gene>
    <name evidence="8" type="ORF">HNP46_005265</name>
</gene>
<evidence type="ECO:0000256" key="2">
    <source>
        <dbReference type="ARBA" id="ARBA00022670"/>
    </source>
</evidence>
<dbReference type="InterPro" id="IPR000064">
    <property type="entry name" value="NLP_P60_dom"/>
</dbReference>